<proteinExistence type="predicted"/>
<dbReference type="EMBL" id="GGMR01020065">
    <property type="protein sequence ID" value="MBY32684.1"/>
    <property type="molecule type" value="Transcribed_RNA"/>
</dbReference>
<dbReference type="AlphaFoldDB" id="A0A2S2PTN0"/>
<name>A0A2S2PTN0_SCHGA</name>
<reference evidence="2" key="1">
    <citation type="submission" date="2018-04" db="EMBL/GenBank/DDBJ databases">
        <title>Transcriptome of Schizaphis graminum biotype I.</title>
        <authorList>
            <person name="Scully E.D."/>
            <person name="Geib S.M."/>
            <person name="Palmer N.A."/>
            <person name="Koch K."/>
            <person name="Bradshaw J."/>
            <person name="Heng-Moss T."/>
            <person name="Sarath G."/>
        </authorList>
    </citation>
    <scope>NUCLEOTIDE SEQUENCE</scope>
</reference>
<evidence type="ECO:0008006" key="3">
    <source>
        <dbReference type="Google" id="ProtNLM"/>
    </source>
</evidence>
<feature type="region of interest" description="Disordered" evidence="1">
    <location>
        <begin position="77"/>
        <end position="194"/>
    </location>
</feature>
<organism evidence="2">
    <name type="scientific">Schizaphis graminum</name>
    <name type="common">Green bug aphid</name>
    <dbReference type="NCBI Taxonomy" id="13262"/>
    <lineage>
        <taxon>Eukaryota</taxon>
        <taxon>Metazoa</taxon>
        <taxon>Ecdysozoa</taxon>
        <taxon>Arthropoda</taxon>
        <taxon>Hexapoda</taxon>
        <taxon>Insecta</taxon>
        <taxon>Pterygota</taxon>
        <taxon>Neoptera</taxon>
        <taxon>Paraneoptera</taxon>
        <taxon>Hemiptera</taxon>
        <taxon>Sternorrhyncha</taxon>
        <taxon>Aphidomorpha</taxon>
        <taxon>Aphidoidea</taxon>
        <taxon>Aphididae</taxon>
        <taxon>Aphidini</taxon>
        <taxon>Schizaphis</taxon>
    </lineage>
</organism>
<evidence type="ECO:0000256" key="1">
    <source>
        <dbReference type="SAM" id="MobiDB-lite"/>
    </source>
</evidence>
<sequence>MKTKTHELRTCIENGCTDLSYLKIIKMKKKVKKNHEQTSSLCGPSSSNQNMSKSNTSLPTAKPSLLKVKLENQFVNSTVPSSSTQIEFQEKTKKMKTNHELPPPFYGPSSSHQNVPKSNTSQSTAKQSLASVKLEHSFDNRTEPSSSTQIEFQEKTKKMKTNHDLPPPFYGPSSSHQNVPKSNTSQSTAKQSLASVKLEHSFDNWTEPSSSILSFQEQNKKAAKKSKRITKKIVNNIKLENEFPANSEFNDNSKNSKVSSENLVGKIKLRDPKTLVKPSLFRKYKMIFHVPKTNKYTTRNRTVLLTSNLKIELSLHDITYLFEKYFTKIFQETIVIIANIANVNLLCENEQMLRLNRNCVNDYHKFILVSKLQDNVMSVLSMIDDSDIDHITQILFMCMLNIIAQLHVSPFNFNSTFKNLVQFFSKNLQRSESKFLKFIECIESKAFLSQCNVLIKLVEVAGRHDHFMKNRMAIFFMPKQKINYYQAIINAVIQNLEVDFITLMDEATLNLRNSCKFKDPHAIFLKNAKCAIKNSPILLSTNRNGDQHGTITTSTNTINNSRPTYHKRLIGNSTSETATNTNLEINLGSSISDTTGNASETIGSCTSSTSTHRVKAPEMATTSYSPAQVDNYRNTIPMYPVLRPNNTTVLIKNIQHQPQLNINITNNTYNTNVTRPSNEQPQDLKFFSSCDADNCYNIGTMVCQFCCLTIYCSEECRRRHREFGNHECNIVNNPI</sequence>
<accession>A0A2S2PTN0</accession>
<feature type="compositionally biased region" description="Basic and acidic residues" evidence="1">
    <location>
        <begin position="133"/>
        <end position="142"/>
    </location>
</feature>
<evidence type="ECO:0000313" key="2">
    <source>
        <dbReference type="EMBL" id="MBY32684.1"/>
    </source>
</evidence>
<feature type="compositionally biased region" description="Polar residues" evidence="1">
    <location>
        <begin position="37"/>
        <end position="59"/>
    </location>
</feature>
<feature type="compositionally biased region" description="Polar residues" evidence="1">
    <location>
        <begin position="172"/>
        <end position="194"/>
    </location>
</feature>
<feature type="region of interest" description="Disordered" evidence="1">
    <location>
        <begin position="35"/>
        <end position="60"/>
    </location>
</feature>
<protein>
    <recommendedName>
        <fullName evidence="3">MYND-type domain-containing protein</fullName>
    </recommendedName>
</protein>
<feature type="compositionally biased region" description="Polar residues" evidence="1">
    <location>
        <begin position="108"/>
        <end position="130"/>
    </location>
</feature>
<gene>
    <name evidence="2" type="ORF">g.56100</name>
</gene>
<feature type="compositionally biased region" description="Polar residues" evidence="1">
    <location>
        <begin position="77"/>
        <end position="87"/>
    </location>
</feature>